<feature type="transmembrane region" description="Helical" evidence="1">
    <location>
        <begin position="334"/>
        <end position="357"/>
    </location>
</feature>
<keyword evidence="1" id="KW-0812">Transmembrane</keyword>
<feature type="transmembrane region" description="Helical" evidence="1">
    <location>
        <begin position="104"/>
        <end position="123"/>
    </location>
</feature>
<feature type="transmembrane region" description="Helical" evidence="1">
    <location>
        <begin position="236"/>
        <end position="261"/>
    </location>
</feature>
<protein>
    <recommendedName>
        <fullName evidence="4">DUF4153 domain-containing protein</fullName>
    </recommendedName>
</protein>
<reference evidence="2 3" key="1">
    <citation type="submission" date="2020-08" db="EMBL/GenBank/DDBJ databases">
        <title>Exploring microbial biodiversity for novel pathways involved in the catabolism of aromatic compounds derived from lignin.</title>
        <authorList>
            <person name="Elkins J."/>
        </authorList>
    </citation>
    <scope>NUCLEOTIDE SEQUENCE [LARGE SCALE GENOMIC DNA]</scope>
    <source>
        <strain evidence="2 3">B1D3A</strain>
    </source>
</reference>
<sequence>MAEDASTPDKGWPLRTWVLAALGALLALAIQQIDTRLGSDPAWRDRLAPGLGFLLGVGGVAFGLIWERGRLAFAVSAALVAGVIAAGTFLWSGMPGEARLGPDWYLTCGLLASALTLVLFQAMQDGEGATVPSRSFAGLRERLGVLRYPAVHGHLWSNALLLGAGALFAALVLGIAHLLAEMFWLVRLGFLRDLLRESAFTAALVGAGFGAALGLLRDRGPIIAALRRVTMLVLRVLAPVLAVGIFLFLGALPFTGLAPLWETGGTTPIMLTGAMLALFLVNAVVGDAPEDESRSVVLSASAAALGLFLLPMVGIAAFSSGLRIHQHGLSPDRLWALTFIIVASVAAIAYAVAILGARGWFGRLRRTNLHLVFLLAGLGLLLSTPLLSFDRIATSHQLARLANGRVSPADFDYRALWFRFGQPGRAAIEKLATGSSDETVRNLAGETRKLTDPWQDGPAERAVRAGHALDERLTILPAPVPLDERLRARLVRFDACGDVGDCLLHHVPGEDFAVVVAYPARSCAGCTPSVRLIWTVNGVWSDASQYLAEGDVAQAMAARIRTGDVVIRPVVRRQLFIGGEAVGETLPMAGNVPGKPDAP</sequence>
<feature type="transmembrane region" description="Helical" evidence="1">
    <location>
        <begin position="297"/>
        <end position="322"/>
    </location>
</feature>
<evidence type="ECO:0008006" key="4">
    <source>
        <dbReference type="Google" id="ProtNLM"/>
    </source>
</evidence>
<keyword evidence="1" id="KW-1133">Transmembrane helix</keyword>
<evidence type="ECO:0000313" key="3">
    <source>
        <dbReference type="Proteomes" id="UP001138540"/>
    </source>
</evidence>
<dbReference type="Proteomes" id="UP001138540">
    <property type="component" value="Unassembled WGS sequence"/>
</dbReference>
<keyword evidence="3" id="KW-1185">Reference proteome</keyword>
<dbReference type="RefSeq" id="WP_184153135.1">
    <property type="nucleotide sequence ID" value="NZ_JACHKA010000001.1"/>
</dbReference>
<feature type="transmembrane region" description="Helical" evidence="1">
    <location>
        <begin position="71"/>
        <end position="92"/>
    </location>
</feature>
<feature type="transmembrane region" description="Helical" evidence="1">
    <location>
        <begin position="155"/>
        <end position="179"/>
    </location>
</feature>
<organism evidence="2 3">
    <name type="scientific">Sphingobium lignivorans</name>
    <dbReference type="NCBI Taxonomy" id="2735886"/>
    <lineage>
        <taxon>Bacteria</taxon>
        <taxon>Pseudomonadati</taxon>
        <taxon>Pseudomonadota</taxon>
        <taxon>Alphaproteobacteria</taxon>
        <taxon>Sphingomonadales</taxon>
        <taxon>Sphingomonadaceae</taxon>
        <taxon>Sphingobium</taxon>
    </lineage>
</organism>
<proteinExistence type="predicted"/>
<feature type="transmembrane region" description="Helical" evidence="1">
    <location>
        <begin position="267"/>
        <end position="285"/>
    </location>
</feature>
<feature type="transmembrane region" description="Helical" evidence="1">
    <location>
        <begin position="369"/>
        <end position="389"/>
    </location>
</feature>
<evidence type="ECO:0000313" key="2">
    <source>
        <dbReference type="EMBL" id="MBB5986039.1"/>
    </source>
</evidence>
<dbReference type="EMBL" id="JACHKA010000001">
    <property type="protein sequence ID" value="MBB5986039.1"/>
    <property type="molecule type" value="Genomic_DNA"/>
</dbReference>
<name>A0ABR6NFI6_9SPHN</name>
<gene>
    <name evidence="2" type="ORF">HNP60_002013</name>
</gene>
<feature type="transmembrane region" description="Helical" evidence="1">
    <location>
        <begin position="12"/>
        <end position="30"/>
    </location>
</feature>
<keyword evidence="1" id="KW-0472">Membrane</keyword>
<feature type="transmembrane region" description="Helical" evidence="1">
    <location>
        <begin position="199"/>
        <end position="216"/>
    </location>
</feature>
<feature type="transmembrane region" description="Helical" evidence="1">
    <location>
        <begin position="50"/>
        <end position="66"/>
    </location>
</feature>
<comment type="caution">
    <text evidence="2">The sequence shown here is derived from an EMBL/GenBank/DDBJ whole genome shotgun (WGS) entry which is preliminary data.</text>
</comment>
<evidence type="ECO:0000256" key="1">
    <source>
        <dbReference type="SAM" id="Phobius"/>
    </source>
</evidence>
<accession>A0ABR6NFI6</accession>